<dbReference type="OrthoDB" id="8021741at2759"/>
<dbReference type="InterPro" id="IPR037746">
    <property type="entry name" value="Dok-7"/>
</dbReference>
<evidence type="ECO:0000256" key="1">
    <source>
        <dbReference type="SAM" id="MobiDB-lite"/>
    </source>
</evidence>
<feature type="region of interest" description="Disordered" evidence="1">
    <location>
        <begin position="1051"/>
        <end position="1073"/>
    </location>
</feature>
<dbReference type="Pfam" id="PF02174">
    <property type="entry name" value="IRS"/>
    <property type="match status" value="1"/>
</dbReference>
<feature type="domain" description="PH" evidence="2">
    <location>
        <begin position="5"/>
        <end position="110"/>
    </location>
</feature>
<protein>
    <recommendedName>
        <fullName evidence="6">Protein chico</fullName>
    </recommendedName>
</protein>
<dbReference type="Gene3D" id="2.30.29.30">
    <property type="entry name" value="Pleckstrin-homology domain (PH domain)/Phosphotyrosine-binding domain (PTB)"/>
    <property type="match status" value="2"/>
</dbReference>
<dbReference type="Proteomes" id="UP000594454">
    <property type="component" value="Chromosome 4"/>
</dbReference>
<feature type="domain" description="IRS-type PTB" evidence="3">
    <location>
        <begin position="109"/>
        <end position="214"/>
    </location>
</feature>
<dbReference type="SMART" id="SM00233">
    <property type="entry name" value="PH"/>
    <property type="match status" value="1"/>
</dbReference>
<feature type="compositionally biased region" description="Polar residues" evidence="1">
    <location>
        <begin position="883"/>
        <end position="897"/>
    </location>
</feature>
<dbReference type="PANTHER" id="PTHR21636">
    <property type="entry name" value="PROTEIN DOK-7"/>
    <property type="match status" value="1"/>
</dbReference>
<sequence>MVDISSIIEGTVKFRDGKKWKSRWCVMRKLSPVADCLHLQLYRDSRDRYKQGQTKASLSLQHFLGVETGFTLDKESNTIAIICQDVIVVLAFDTRERLMQWQVKISNHLGDDVQYLILVSSAPSKSKMQTGPSRMHIQDRRFCLTTGVPPKLLGLWDIAYLRRYGVVDNRFCFEGGSRCGKGEGLYVFVTDQGDEITETLKLASQAKLSSKKRQVARKLATIDSPRKVVSPRPMDVVDDGFSCHMEDSTCTCGSRTPYWPSQESRDMDYGCGDTTSVSECHDSFNDGEIFPKNSKANLERCMSCISKLGAPSMSRSSTATGNATPGANHPPLWTILTEQNNQTNLTVKTITGGMDRMSICSSHGSSGGYGSSGGSEYSVPRMNCTTTSSAYPDSCYESIPASHCCKSHPSASLTCQCHTAHSTSSTLKSNKNSGKPPKPLPIVNPLHMHASCITTQPTTAVGPYENYDVPKTAIQFENLPADNYDTPKNIQEYISEDLNSNKTQGPDNYGNYDTPAQIGQMCGCLVSQDQTQSRSCMEAPRNDCACNRVMSWADNWISLPYCRRGNGIEHTGMPINRVKLSGEGKMPVMQPSGELAIYATVDLSKKANRRSDKICECSKDDDSETSSSNYINLDPGHMLADPNSKSNEGMHSQDQKTEAGSANYTNLDFAQSLENYENSKEMLQRAGITAQEIEELRKNEDANFCQKCGHVSAKTPESKMNTLERQNDRNSSMTDDAKQKQQKEYLTLDMETQETNTKFPGYLPMSPAPPNANSSTGAPPIPSKSEIIKRIIGEKSASNPSLNGPTVDRSRKRQDQNRIPGSAMMLLHRTGSSPYNRKQIMDSSDLLPPLDKRLPVRKRSSSADSSRFLEDTEEFDSSETLRKSSLTQIDGRRSSSPCLHQETENFVEEVCCTKVGETEDESSVTSTSQSQNSQSVHIRRSASVPCKAQNRDSSSSNDSGVSTGSLKHRVGDFQDFELPLTTAMSARRHQRHVQPLSSCTHATLPRRSKSFDPLREISFQFQKVEVTGKSTSAEAEVPICPPKSRGFASPCEGSSMAGPPYIDSRSTSSGTSDMSDYIETLSLSSHSSSDAPENLRLLRQATATLRPRSGKEYQNIDRSLIALTQSGDTMKLHNNPPSQLRGLLTCSVNYANITPVPENAESPSPGYQSGGSPQESHVEPFVFKNEIQSKQ</sequence>
<evidence type="ECO:0000259" key="2">
    <source>
        <dbReference type="PROSITE" id="PS50003"/>
    </source>
</evidence>
<evidence type="ECO:0000313" key="4">
    <source>
        <dbReference type="EMBL" id="CAD7089104.1"/>
    </source>
</evidence>
<feature type="region of interest" description="Disordered" evidence="1">
    <location>
        <begin position="917"/>
        <end position="967"/>
    </location>
</feature>
<dbReference type="SUPFAM" id="SSF50729">
    <property type="entry name" value="PH domain-like"/>
    <property type="match status" value="2"/>
</dbReference>
<feature type="region of interest" description="Disordered" evidence="1">
    <location>
        <begin position="1154"/>
        <end position="1191"/>
    </location>
</feature>
<dbReference type="InParanoid" id="A0A7R8UXV0"/>
<proteinExistence type="predicted"/>
<feature type="compositionally biased region" description="Low complexity" evidence="1">
    <location>
        <begin position="1161"/>
        <end position="1175"/>
    </location>
</feature>
<organism evidence="4 5">
    <name type="scientific">Hermetia illucens</name>
    <name type="common">Black soldier fly</name>
    <dbReference type="NCBI Taxonomy" id="343691"/>
    <lineage>
        <taxon>Eukaryota</taxon>
        <taxon>Metazoa</taxon>
        <taxon>Ecdysozoa</taxon>
        <taxon>Arthropoda</taxon>
        <taxon>Hexapoda</taxon>
        <taxon>Insecta</taxon>
        <taxon>Pterygota</taxon>
        <taxon>Neoptera</taxon>
        <taxon>Endopterygota</taxon>
        <taxon>Diptera</taxon>
        <taxon>Brachycera</taxon>
        <taxon>Stratiomyomorpha</taxon>
        <taxon>Stratiomyidae</taxon>
        <taxon>Hermetiinae</taxon>
        <taxon>Hermetia</taxon>
    </lineage>
</organism>
<dbReference type="SMART" id="SM00310">
    <property type="entry name" value="PTBI"/>
    <property type="match status" value="1"/>
</dbReference>
<evidence type="ECO:0008006" key="6">
    <source>
        <dbReference type="Google" id="ProtNLM"/>
    </source>
</evidence>
<feature type="region of interest" description="Disordered" evidence="1">
    <location>
        <begin position="714"/>
        <end position="741"/>
    </location>
</feature>
<dbReference type="OMA" id="CHNVMSW"/>
<feature type="compositionally biased region" description="Low complexity" evidence="1">
    <location>
        <begin position="1063"/>
        <end position="1073"/>
    </location>
</feature>
<dbReference type="InterPro" id="IPR001849">
    <property type="entry name" value="PH_domain"/>
</dbReference>
<dbReference type="EMBL" id="LR899012">
    <property type="protein sequence ID" value="CAD7089104.1"/>
    <property type="molecule type" value="Genomic_DNA"/>
</dbReference>
<feature type="region of interest" description="Disordered" evidence="1">
    <location>
        <begin position="757"/>
        <end position="897"/>
    </location>
</feature>
<dbReference type="InterPro" id="IPR037747">
    <property type="entry name" value="Dok-7_PH"/>
</dbReference>
<feature type="region of interest" description="Disordered" evidence="1">
    <location>
        <begin position="616"/>
        <end position="658"/>
    </location>
</feature>
<dbReference type="CDD" id="cd14677">
    <property type="entry name" value="PH_DOK7"/>
    <property type="match status" value="1"/>
</dbReference>
<dbReference type="InterPro" id="IPR002404">
    <property type="entry name" value="IRS_PTB"/>
</dbReference>
<reference evidence="4 5" key="1">
    <citation type="submission" date="2020-11" db="EMBL/GenBank/DDBJ databases">
        <authorList>
            <person name="Wallbank WR R."/>
            <person name="Pardo Diaz C."/>
            <person name="Kozak K."/>
            <person name="Martin S."/>
            <person name="Jiggins C."/>
            <person name="Moest M."/>
            <person name="Warren A I."/>
            <person name="Generalovic N T."/>
            <person name="Byers J.R.P. K."/>
            <person name="Montejo-Kovacevich G."/>
            <person name="Yen C E."/>
        </authorList>
    </citation>
    <scope>NUCLEOTIDE SEQUENCE [LARGE SCALE GENOMIC DNA]</scope>
</reference>
<name>A0A7R8UXV0_HERIL</name>
<evidence type="ECO:0000313" key="5">
    <source>
        <dbReference type="Proteomes" id="UP000594454"/>
    </source>
</evidence>
<gene>
    <name evidence="4" type="ORF">HERILL_LOCUS11682</name>
</gene>
<feature type="compositionally biased region" description="Low complexity" evidence="1">
    <location>
        <begin position="952"/>
        <end position="965"/>
    </location>
</feature>
<dbReference type="PROSITE" id="PS51064">
    <property type="entry name" value="IRS_PTB"/>
    <property type="match status" value="1"/>
</dbReference>
<dbReference type="GO" id="GO:0007528">
    <property type="term" value="P:neuromuscular junction development"/>
    <property type="evidence" value="ECO:0007669"/>
    <property type="project" value="TreeGrafter"/>
</dbReference>
<dbReference type="GO" id="GO:0019901">
    <property type="term" value="F:protein kinase binding"/>
    <property type="evidence" value="ECO:0007669"/>
    <property type="project" value="InterPro"/>
</dbReference>
<keyword evidence="5" id="KW-1185">Reference proteome</keyword>
<evidence type="ECO:0000259" key="3">
    <source>
        <dbReference type="PROSITE" id="PS51064"/>
    </source>
</evidence>
<dbReference type="SMART" id="SM01244">
    <property type="entry name" value="IRS"/>
    <property type="match status" value="1"/>
</dbReference>
<feature type="compositionally biased region" description="Polar residues" evidence="1">
    <location>
        <begin position="718"/>
        <end position="734"/>
    </location>
</feature>
<accession>A0A7R8UXV0</accession>
<feature type="compositionally biased region" description="Low complexity" evidence="1">
    <location>
        <begin position="923"/>
        <end position="936"/>
    </location>
</feature>
<dbReference type="PANTHER" id="PTHR21636:SF2">
    <property type="entry name" value="PROTEIN DOK-7"/>
    <property type="match status" value="1"/>
</dbReference>
<dbReference type="PROSITE" id="PS50003">
    <property type="entry name" value="PH_DOMAIN"/>
    <property type="match status" value="1"/>
</dbReference>
<dbReference type="InterPro" id="IPR011993">
    <property type="entry name" value="PH-like_dom_sf"/>
</dbReference>
<dbReference type="AlphaFoldDB" id="A0A7R8UXV0"/>